<evidence type="ECO:0000259" key="12">
    <source>
        <dbReference type="Pfam" id="PF01207"/>
    </source>
</evidence>
<keyword evidence="7" id="KW-0521">NADP</keyword>
<evidence type="ECO:0000256" key="3">
    <source>
        <dbReference type="ARBA" id="ARBA00022555"/>
    </source>
</evidence>
<proteinExistence type="predicted"/>
<dbReference type="SUPFAM" id="SSF51395">
    <property type="entry name" value="FMN-linked oxidoreductases"/>
    <property type="match status" value="1"/>
</dbReference>
<comment type="function">
    <text evidence="2">Catalyzes the synthesis of 5,6-dihydrouridine (D), a modified base found in the D-loop of most tRNAs, via the reduction of the C5-C6 double bond in target uridines.</text>
</comment>
<dbReference type="PANTHER" id="PTHR45846">
    <property type="entry name" value="TRNA-DIHYDROURIDINE(47) SYNTHASE [NAD(P)(+)]-LIKE"/>
    <property type="match status" value="1"/>
</dbReference>
<keyword evidence="3" id="KW-0820">tRNA-binding</keyword>
<dbReference type="GO" id="GO:0050660">
    <property type="term" value="F:flavin adenine dinucleotide binding"/>
    <property type="evidence" value="ECO:0007669"/>
    <property type="project" value="InterPro"/>
</dbReference>
<keyword evidence="6" id="KW-0819">tRNA processing</keyword>
<dbReference type="InterPro" id="IPR018517">
    <property type="entry name" value="tRNA_hU_synthase_CS"/>
</dbReference>
<feature type="domain" description="DUS-like FMN-binding" evidence="12">
    <location>
        <begin position="16"/>
        <end position="314"/>
    </location>
</feature>
<dbReference type="EMBL" id="UOEE01000342">
    <property type="protein sequence ID" value="VAW02539.1"/>
    <property type="molecule type" value="Genomic_DNA"/>
</dbReference>
<dbReference type="GO" id="GO:0017150">
    <property type="term" value="F:tRNA dihydrouridine synthase activity"/>
    <property type="evidence" value="ECO:0007669"/>
    <property type="project" value="InterPro"/>
</dbReference>
<dbReference type="InterPro" id="IPR035587">
    <property type="entry name" value="DUS-like_FMN-bd"/>
</dbReference>
<evidence type="ECO:0000313" key="13">
    <source>
        <dbReference type="EMBL" id="VAW02539.1"/>
    </source>
</evidence>
<dbReference type="InterPro" id="IPR004652">
    <property type="entry name" value="DusB-like"/>
</dbReference>
<evidence type="ECO:0000256" key="9">
    <source>
        <dbReference type="ARBA" id="ARBA00023002"/>
    </source>
</evidence>
<keyword evidence="4" id="KW-0285">Flavoprotein</keyword>
<gene>
    <name evidence="13" type="ORF">MNBD_ALPHA06-1635</name>
</gene>
<evidence type="ECO:0000256" key="1">
    <source>
        <dbReference type="ARBA" id="ARBA00001917"/>
    </source>
</evidence>
<dbReference type="PANTHER" id="PTHR45846:SF1">
    <property type="entry name" value="TRNA-DIHYDROURIDINE(47) SYNTHASE [NAD(P)(+)]-LIKE"/>
    <property type="match status" value="1"/>
</dbReference>
<dbReference type="Gene3D" id="3.20.20.70">
    <property type="entry name" value="Aldolase class I"/>
    <property type="match status" value="1"/>
</dbReference>
<evidence type="ECO:0000256" key="2">
    <source>
        <dbReference type="ARBA" id="ARBA00002790"/>
    </source>
</evidence>
<comment type="catalytic activity">
    <reaction evidence="11">
        <text>a 5,6-dihydrouridine in tRNA + NAD(+) = a uridine in tRNA + NADH + H(+)</text>
        <dbReference type="Rhea" id="RHEA:54452"/>
        <dbReference type="Rhea" id="RHEA-COMP:13339"/>
        <dbReference type="Rhea" id="RHEA-COMP:13887"/>
        <dbReference type="ChEBI" id="CHEBI:15378"/>
        <dbReference type="ChEBI" id="CHEBI:57540"/>
        <dbReference type="ChEBI" id="CHEBI:57945"/>
        <dbReference type="ChEBI" id="CHEBI:65315"/>
        <dbReference type="ChEBI" id="CHEBI:74443"/>
    </reaction>
</comment>
<protein>
    <submittedName>
        <fullName evidence="13">tRNA-dihydrouridine synthase DusB</fullName>
    </submittedName>
</protein>
<name>A0A3B0SPP1_9ZZZZ</name>
<evidence type="ECO:0000256" key="6">
    <source>
        <dbReference type="ARBA" id="ARBA00022694"/>
    </source>
</evidence>
<evidence type="ECO:0000256" key="4">
    <source>
        <dbReference type="ARBA" id="ARBA00022630"/>
    </source>
</evidence>
<dbReference type="GO" id="GO:0000049">
    <property type="term" value="F:tRNA binding"/>
    <property type="evidence" value="ECO:0007669"/>
    <property type="project" value="UniProtKB-KW"/>
</dbReference>
<dbReference type="InterPro" id="IPR024036">
    <property type="entry name" value="tRNA-dHydroUridine_Synthase_C"/>
</dbReference>
<organism evidence="13">
    <name type="scientific">hydrothermal vent metagenome</name>
    <dbReference type="NCBI Taxonomy" id="652676"/>
    <lineage>
        <taxon>unclassified sequences</taxon>
        <taxon>metagenomes</taxon>
        <taxon>ecological metagenomes</taxon>
    </lineage>
</organism>
<dbReference type="Pfam" id="PF01207">
    <property type="entry name" value="Dus"/>
    <property type="match status" value="1"/>
</dbReference>
<keyword evidence="9" id="KW-0560">Oxidoreductase</keyword>
<comment type="cofactor">
    <cofactor evidence="1">
        <name>FMN</name>
        <dbReference type="ChEBI" id="CHEBI:58210"/>
    </cofactor>
</comment>
<dbReference type="InterPro" id="IPR001269">
    <property type="entry name" value="DUS_fam"/>
</dbReference>
<evidence type="ECO:0000256" key="5">
    <source>
        <dbReference type="ARBA" id="ARBA00022643"/>
    </source>
</evidence>
<dbReference type="Gene3D" id="1.10.1200.80">
    <property type="entry name" value="Putative flavin oxidoreducatase, domain 2"/>
    <property type="match status" value="1"/>
</dbReference>
<evidence type="ECO:0000256" key="11">
    <source>
        <dbReference type="ARBA" id="ARBA00048802"/>
    </source>
</evidence>
<sequence>MTFQLADIQLDNPVFLAPMSGVTDLPFRNLVRKLGAGLVISEMTASEQLATGRKDSLRKITNDTSTGPFVIQLAGREAKWMAEGARIAESAGAQVIDINMGCPSRHVTKGASGSALMRDLDHAMSLVEAVLAAVQVPVSLKMRLGWDHSSLNAPELAARAQAAGIAMITVHGRTRCQFYKGKADWSAVALVREVIDIPLVINGDIGSTADAKTALQQSGADAVMVGRFACGRPWLPGFIANELAGRPALVPSLVQQLEFLLQQFDGSLELYGERLGIRMFRKHIAWSLDAALQGQMPPSLLRQTRADLCRMKDAAQIRDGLRHAFLQTQTLASA</sequence>
<keyword evidence="8" id="KW-0694">RNA-binding</keyword>
<dbReference type="InterPro" id="IPR013785">
    <property type="entry name" value="Aldolase_TIM"/>
</dbReference>
<dbReference type="PROSITE" id="PS01136">
    <property type="entry name" value="UPF0034"/>
    <property type="match status" value="1"/>
</dbReference>
<dbReference type="NCBIfam" id="TIGR00737">
    <property type="entry name" value="nifR3_yhdG"/>
    <property type="match status" value="1"/>
</dbReference>
<evidence type="ECO:0000256" key="10">
    <source>
        <dbReference type="ARBA" id="ARBA00048205"/>
    </source>
</evidence>
<dbReference type="CDD" id="cd02801">
    <property type="entry name" value="DUS_like_FMN"/>
    <property type="match status" value="1"/>
</dbReference>
<reference evidence="13" key="1">
    <citation type="submission" date="2018-06" db="EMBL/GenBank/DDBJ databases">
        <authorList>
            <person name="Zhirakovskaya E."/>
        </authorList>
    </citation>
    <scope>NUCLEOTIDE SEQUENCE</scope>
</reference>
<dbReference type="PIRSF" id="PIRSF006621">
    <property type="entry name" value="Dus"/>
    <property type="match status" value="1"/>
</dbReference>
<evidence type="ECO:0000256" key="7">
    <source>
        <dbReference type="ARBA" id="ARBA00022857"/>
    </source>
</evidence>
<keyword evidence="5" id="KW-0288">FMN</keyword>
<comment type="catalytic activity">
    <reaction evidence="10">
        <text>a 5,6-dihydrouridine in tRNA + NADP(+) = a uridine in tRNA + NADPH + H(+)</text>
        <dbReference type="Rhea" id="RHEA:23624"/>
        <dbReference type="Rhea" id="RHEA-COMP:13339"/>
        <dbReference type="Rhea" id="RHEA-COMP:13887"/>
        <dbReference type="ChEBI" id="CHEBI:15378"/>
        <dbReference type="ChEBI" id="CHEBI:57783"/>
        <dbReference type="ChEBI" id="CHEBI:58349"/>
        <dbReference type="ChEBI" id="CHEBI:65315"/>
        <dbReference type="ChEBI" id="CHEBI:74443"/>
    </reaction>
</comment>
<accession>A0A3B0SPP1</accession>
<dbReference type="AlphaFoldDB" id="A0A3B0SPP1"/>
<evidence type="ECO:0000256" key="8">
    <source>
        <dbReference type="ARBA" id="ARBA00022884"/>
    </source>
</evidence>